<keyword evidence="3" id="KW-1185">Reference proteome</keyword>
<proteinExistence type="predicted"/>
<keyword evidence="1" id="KW-0812">Transmembrane</keyword>
<keyword evidence="1" id="KW-1133">Transmembrane helix</keyword>
<comment type="caution">
    <text evidence="2">The sequence shown here is derived from an EMBL/GenBank/DDBJ whole genome shotgun (WGS) entry which is preliminary data.</text>
</comment>
<evidence type="ECO:0000313" key="2">
    <source>
        <dbReference type="EMBL" id="OLP07607.1"/>
    </source>
</evidence>
<accession>A0A1Q8YI07</accession>
<dbReference type="EMBL" id="MSYM01000008">
    <property type="protein sequence ID" value="OLP07607.1"/>
    <property type="molecule type" value="Genomic_DNA"/>
</dbReference>
<organism evidence="2 3">
    <name type="scientific">Rhodoferax antarcticus ANT.BR</name>
    <dbReference type="NCBI Taxonomy" id="1111071"/>
    <lineage>
        <taxon>Bacteria</taxon>
        <taxon>Pseudomonadati</taxon>
        <taxon>Pseudomonadota</taxon>
        <taxon>Betaproteobacteria</taxon>
        <taxon>Burkholderiales</taxon>
        <taxon>Comamonadaceae</taxon>
        <taxon>Rhodoferax</taxon>
    </lineage>
</organism>
<dbReference type="AlphaFoldDB" id="A0A1Q8YI07"/>
<protein>
    <submittedName>
        <fullName evidence="2">Uncharacterized protein</fullName>
    </submittedName>
</protein>
<name>A0A1Q8YI07_9BURK</name>
<feature type="transmembrane region" description="Helical" evidence="1">
    <location>
        <begin position="21"/>
        <end position="42"/>
    </location>
</feature>
<evidence type="ECO:0000313" key="3">
    <source>
        <dbReference type="Proteomes" id="UP000185911"/>
    </source>
</evidence>
<keyword evidence="1" id="KW-0472">Membrane</keyword>
<reference evidence="2 3" key="1">
    <citation type="submission" date="2017-01" db="EMBL/GenBank/DDBJ databases">
        <title>Genome sequence of Rhodoferax antarcticus ANT.BR, a psychrophilic purple nonsulfur bacterium from an Antarctic microbial mat.</title>
        <authorList>
            <person name="Baker J."/>
            <person name="Riester C."/>
            <person name="Skinner B."/>
            <person name="Newell A."/>
            <person name="Swingley W."/>
            <person name="Madigan M."/>
            <person name="Jung D."/>
            <person name="Asao M."/>
            <person name="Chen M."/>
            <person name="Loughlin P."/>
            <person name="Pan H."/>
            <person name="Lin S."/>
            <person name="Li N."/>
            <person name="Shaw J."/>
            <person name="Prado M."/>
            <person name="Sherman C."/>
            <person name="Li X."/>
            <person name="Tang J."/>
            <person name="Blankenship R."/>
            <person name="Zhao T."/>
            <person name="Touchman J."/>
            <person name="Sattley M."/>
        </authorList>
    </citation>
    <scope>NUCLEOTIDE SEQUENCE [LARGE SCALE GENOMIC DNA]</scope>
    <source>
        <strain evidence="2 3">ANT.BR</strain>
    </source>
</reference>
<sequence length="58" mass="6780">MDFLDFSRLLKELRLMHQQPGYRFVLAWLLVVMRLGLVFVALPVGSSLVFFKLIDVLK</sequence>
<evidence type="ECO:0000256" key="1">
    <source>
        <dbReference type="SAM" id="Phobius"/>
    </source>
</evidence>
<dbReference type="Proteomes" id="UP000185911">
    <property type="component" value="Unassembled WGS sequence"/>
</dbReference>
<gene>
    <name evidence="2" type="ORF">BLL52_1437</name>
</gene>